<feature type="region of interest" description="Disordered" evidence="1">
    <location>
        <begin position="216"/>
        <end position="236"/>
    </location>
</feature>
<protein>
    <recommendedName>
        <fullName evidence="3">Phosphoprotein</fullName>
    </recommendedName>
</protein>
<feature type="region of interest" description="Disordered" evidence="1">
    <location>
        <begin position="1"/>
        <end position="21"/>
    </location>
</feature>
<accession>A0AAT9JFX8</accession>
<organism evidence="2">
    <name type="scientific">Macrotermes subhyalinus lispivirus 1</name>
    <dbReference type="NCBI Taxonomy" id="3133482"/>
    <lineage>
        <taxon>Viruses</taxon>
        <taxon>Riboviria</taxon>
        <taxon>Orthornavirae</taxon>
        <taxon>Negarnaviricota</taxon>
        <taxon>Haploviricotina</taxon>
        <taxon>Monjiviricetes</taxon>
        <taxon>Mononegavirales</taxon>
        <taxon>Lispiviridae</taxon>
    </lineage>
</organism>
<name>A0AAT9JFX8_9MONO</name>
<evidence type="ECO:0000313" key="2">
    <source>
        <dbReference type="EMBL" id="DBA56643.1"/>
    </source>
</evidence>
<feature type="compositionally biased region" description="Low complexity" evidence="1">
    <location>
        <begin position="217"/>
        <end position="229"/>
    </location>
</feature>
<reference evidence="2" key="1">
    <citation type="journal article" date="2024" name="Microb. Genom.">
        <title>The hidden RNA viruses in Blattodea (cockroach and termite).</title>
        <authorList>
            <person name="Fan J."/>
            <person name="Jiang S."/>
            <person name="Li W."/>
            <person name="Li J."/>
            <person name="Pang R."/>
            <person name="Wu H."/>
        </authorList>
    </citation>
    <scope>NUCLEOTIDE SEQUENCE</scope>
    <source>
        <strain evidence="2">DE2017</strain>
    </source>
</reference>
<dbReference type="EMBL" id="BK067121">
    <property type="protein sequence ID" value="DBA56643.1"/>
    <property type="molecule type" value="Viral_cRNA"/>
</dbReference>
<sequence>MEKQFSKEGKSNTRSPDPERKIESLDLEDILRISGGNSKSFGFYHLNAERNLALGKLGLDHQVSGIPSDHSEFLKKVDQIYTPVQKSTHNLNLLSRGRLINFESLSARKPQPSQPQLIEGRTNSDNKHLEHSQSNLFTEIADQVTMAAKDKEILSEPEISGTSESDDKEDEVLDAGVEQLSQMIIPSLEGASDIQASTSSEITTRSPSNLDISHLYTSTTEQTSEPTTPGERHRPRKHVTIQQVPIDIGQRSIPKLSIGVDSTKYASPPTAKETEGLRDITLTGFGSLASMVSDLHEGQSKMLLLLSTLATKLDSIESRMSEMELSLSILKGAVGTMDADVKNLIQKQQMTGTQTAVFQPSPVETSKTMGIPLESHQSSEDQREIEKAKQHYKEYLSGLKMKHLDEQTFIQAHLMGGLKVYFDKTYPGKNGVEYQLELTQLGDAKGEHFLAIDRALMRLRSSLHKPVYLPVDPTVPLYPGIVSSGSVEAPTQPTGAAAPTIDPKSLYTHIRAIYK</sequence>
<proteinExistence type="predicted"/>
<feature type="region of interest" description="Disordered" evidence="1">
    <location>
        <begin position="106"/>
        <end position="129"/>
    </location>
</feature>
<evidence type="ECO:0008006" key="3">
    <source>
        <dbReference type="Google" id="ProtNLM"/>
    </source>
</evidence>
<evidence type="ECO:0000256" key="1">
    <source>
        <dbReference type="SAM" id="MobiDB-lite"/>
    </source>
</evidence>